<dbReference type="PANTHER" id="PTHR12446">
    <property type="entry name" value="TESMIN/TSO1-RELATED"/>
    <property type="match status" value="1"/>
</dbReference>
<evidence type="ECO:0000256" key="4">
    <source>
        <dbReference type="SAM" id="MobiDB-lite"/>
    </source>
</evidence>
<proteinExistence type="inferred from homology"/>
<dbReference type="InterPro" id="IPR005172">
    <property type="entry name" value="CRC"/>
</dbReference>
<evidence type="ECO:0000256" key="1">
    <source>
        <dbReference type="ARBA" id="ARBA00004123"/>
    </source>
</evidence>
<dbReference type="Pfam" id="PF03638">
    <property type="entry name" value="TCR"/>
    <property type="match status" value="2"/>
</dbReference>
<dbReference type="InterPro" id="IPR028307">
    <property type="entry name" value="Lin-54_fam"/>
</dbReference>
<name>A0AAW0SDR3_SCYPA</name>
<dbReference type="GO" id="GO:0006355">
    <property type="term" value="P:regulation of DNA-templated transcription"/>
    <property type="evidence" value="ECO:0007669"/>
    <property type="project" value="TreeGrafter"/>
</dbReference>
<reference evidence="6 7" key="1">
    <citation type="submission" date="2023-03" db="EMBL/GenBank/DDBJ databases">
        <title>High-quality genome of Scylla paramamosain provides insights in environmental adaptation.</title>
        <authorList>
            <person name="Zhang L."/>
        </authorList>
    </citation>
    <scope>NUCLEOTIDE SEQUENCE [LARGE SCALE GENOMIC DNA]</scope>
    <source>
        <strain evidence="6">LZ_2023a</strain>
        <tissue evidence="6">Muscle</tissue>
    </source>
</reference>
<evidence type="ECO:0000256" key="2">
    <source>
        <dbReference type="ARBA" id="ARBA00007267"/>
    </source>
</evidence>
<comment type="similarity">
    <text evidence="2">Belongs to the lin-54 family.</text>
</comment>
<evidence type="ECO:0000313" key="7">
    <source>
        <dbReference type="Proteomes" id="UP001487740"/>
    </source>
</evidence>
<dbReference type="InterPro" id="IPR033467">
    <property type="entry name" value="Tesmin/TSO1-like_CXC"/>
</dbReference>
<dbReference type="EMBL" id="JARAKH010001149">
    <property type="protein sequence ID" value="KAK8373480.1"/>
    <property type="molecule type" value="Genomic_DNA"/>
</dbReference>
<protein>
    <recommendedName>
        <fullName evidence="5">CRC domain-containing protein</fullName>
    </recommendedName>
</protein>
<feature type="domain" description="CRC" evidence="5">
    <location>
        <begin position="605"/>
        <end position="717"/>
    </location>
</feature>
<dbReference type="Proteomes" id="UP001487740">
    <property type="component" value="Unassembled WGS sequence"/>
</dbReference>
<gene>
    <name evidence="6" type="ORF">O3P69_016908</name>
</gene>
<evidence type="ECO:0000256" key="3">
    <source>
        <dbReference type="ARBA" id="ARBA00023242"/>
    </source>
</evidence>
<comment type="caution">
    <text evidence="6">The sequence shown here is derived from an EMBL/GenBank/DDBJ whole genome shotgun (WGS) entry which is preliminary data.</text>
</comment>
<accession>A0AAW0SDR3</accession>
<dbReference type="SMART" id="SM01114">
    <property type="entry name" value="CXC"/>
    <property type="match status" value="2"/>
</dbReference>
<dbReference type="PROSITE" id="PS51634">
    <property type="entry name" value="CRC"/>
    <property type="match status" value="1"/>
</dbReference>
<comment type="subcellular location">
    <subcellularLocation>
        <location evidence="1">Nucleus</location>
    </subcellularLocation>
</comment>
<keyword evidence="7" id="KW-1185">Reference proteome</keyword>
<dbReference type="GO" id="GO:0005634">
    <property type="term" value="C:nucleus"/>
    <property type="evidence" value="ECO:0007669"/>
    <property type="project" value="UniProtKB-SubCell"/>
</dbReference>
<keyword evidence="3" id="KW-0539">Nucleus</keyword>
<feature type="region of interest" description="Disordered" evidence="4">
    <location>
        <begin position="364"/>
        <end position="388"/>
    </location>
</feature>
<feature type="non-terminal residue" evidence="6">
    <location>
        <position position="1"/>
    </location>
</feature>
<dbReference type="PANTHER" id="PTHR12446:SF34">
    <property type="entry name" value="PROTEIN LIN-54 HOMOLOG"/>
    <property type="match status" value="1"/>
</dbReference>
<evidence type="ECO:0000313" key="6">
    <source>
        <dbReference type="EMBL" id="KAK8373480.1"/>
    </source>
</evidence>
<sequence length="826" mass="87147">RLIHQATPLGGHFTALLHCPTSACTPSEETYQTRTKMAVRGGNTVFIDASALGELTSQLTSQDLESLVGNIQPADLEALQEATEGHVVDTPGVLISNGVTVGNIVEVEGGESEVLEESQQLDSHAHHQPMEVDTLTDHDQVIGEMDMLQQGGELIGMAGEEMSTGGEAATTSALLASVSSGDSSSSQIVSETPQLIKSSLGQFVVLQQNQQNNISIGSMANRIITSGGQVVSTVSGPSSSNNSKLVVVNTSQLSGGVRQQMVVTSQAHPVRTVQFKQSSQTQSHNSSGTVTKVITSSQAGGGMSNIGSQQVRLITSQSGNTAASPAKLTLQQAQHVGFLPSSKPQGQSPNKIVVQRVSMGGVSPLKSPNKLVPVSSKSPTKIAPAPPSTQQILTQVSSGGAVRNILSSPQKIVIKSNIPQPGQQVIKIPANQVQQLTAQQQNVQVLSNKMNYIPLVSPGVGGGGGGGGGGSATLIRPTPPTNKPIAPAASQPIKIKAMPIAPNQTGKKQRVIIPVSGSGSSNVSGGMPQTNQTLPASALPPGVLSNTQPGSVVMIPAHYMSQLQSNTTSNSTIQASNQIPPGTIIPHTTKPQPSRTVIDANGIRPRKPCNCKKSQCLKLYCDCFANGEFCNNCNCANCFNNLNHEEDRQKAIKACLDRNPQAFRPKIGKGGSDNERRHNKGCNCKQSRCLKNYCECYEAKISCSNMCKCVGCKNVDMTPAPERKGLMQLAECAEARVNQQKAVKSKLPSFSHHSPNKMILPTTSKSGYYRMNQEVVEATCQCMLAQADKAEGALVSAAQLEQTVISEFSRCLMQIIGSYTSRSRGQ</sequence>
<evidence type="ECO:0000259" key="5">
    <source>
        <dbReference type="PROSITE" id="PS51634"/>
    </source>
</evidence>
<dbReference type="AlphaFoldDB" id="A0AAW0SDR3"/>
<organism evidence="6 7">
    <name type="scientific">Scylla paramamosain</name>
    <name type="common">Mud crab</name>
    <dbReference type="NCBI Taxonomy" id="85552"/>
    <lineage>
        <taxon>Eukaryota</taxon>
        <taxon>Metazoa</taxon>
        <taxon>Ecdysozoa</taxon>
        <taxon>Arthropoda</taxon>
        <taxon>Crustacea</taxon>
        <taxon>Multicrustacea</taxon>
        <taxon>Malacostraca</taxon>
        <taxon>Eumalacostraca</taxon>
        <taxon>Eucarida</taxon>
        <taxon>Decapoda</taxon>
        <taxon>Pleocyemata</taxon>
        <taxon>Brachyura</taxon>
        <taxon>Eubrachyura</taxon>
        <taxon>Portunoidea</taxon>
        <taxon>Portunidae</taxon>
        <taxon>Portuninae</taxon>
        <taxon>Scylla</taxon>
    </lineage>
</organism>